<comment type="caution">
    <text evidence="1">The sequence shown here is derived from an EMBL/GenBank/DDBJ whole genome shotgun (WGS) entry which is preliminary data.</text>
</comment>
<evidence type="ECO:0000313" key="1">
    <source>
        <dbReference type="EMBL" id="RGV30162.1"/>
    </source>
</evidence>
<dbReference type="RefSeq" id="WP_118107122.1">
    <property type="nucleotide sequence ID" value="NZ_QRYW01000003.1"/>
</dbReference>
<dbReference type="PANTHER" id="PTHR36174">
    <property type="entry name" value="LIPID II:GLYCINE GLYCYLTRANSFERASE"/>
    <property type="match status" value="1"/>
</dbReference>
<organism evidence="1 2">
    <name type="scientific">Odoribacter splanchnicus</name>
    <dbReference type="NCBI Taxonomy" id="28118"/>
    <lineage>
        <taxon>Bacteria</taxon>
        <taxon>Pseudomonadati</taxon>
        <taxon>Bacteroidota</taxon>
        <taxon>Bacteroidia</taxon>
        <taxon>Bacteroidales</taxon>
        <taxon>Odoribacteraceae</taxon>
        <taxon>Odoribacter</taxon>
    </lineage>
</organism>
<evidence type="ECO:0000313" key="2">
    <source>
        <dbReference type="Proteomes" id="UP000283426"/>
    </source>
</evidence>
<dbReference type="Proteomes" id="UP000283426">
    <property type="component" value="Unassembled WGS sequence"/>
</dbReference>
<protein>
    <recommendedName>
        <fullName evidence="3">BioF2-like acetyltransferase domain-containing protein</fullName>
    </recommendedName>
</protein>
<dbReference type="AlphaFoldDB" id="A0A412WSP2"/>
<name>A0A412WSP2_9BACT</name>
<dbReference type="InterPro" id="IPR050644">
    <property type="entry name" value="PG_Glycine_Bridge_Synth"/>
</dbReference>
<gene>
    <name evidence="1" type="ORF">DWW24_01785</name>
</gene>
<dbReference type="InterPro" id="IPR016181">
    <property type="entry name" value="Acyl_CoA_acyltransferase"/>
</dbReference>
<dbReference type="EMBL" id="QRYW01000003">
    <property type="protein sequence ID" value="RGV30162.1"/>
    <property type="molecule type" value="Genomic_DNA"/>
</dbReference>
<accession>A0A412WSP2</accession>
<dbReference type="PANTHER" id="PTHR36174:SF1">
    <property type="entry name" value="LIPID II:GLYCINE GLYCYLTRANSFERASE"/>
    <property type="match status" value="1"/>
</dbReference>
<reference evidence="1 2" key="1">
    <citation type="submission" date="2018-08" db="EMBL/GenBank/DDBJ databases">
        <title>A genome reference for cultivated species of the human gut microbiota.</title>
        <authorList>
            <person name="Zou Y."/>
            <person name="Xue W."/>
            <person name="Luo G."/>
        </authorList>
    </citation>
    <scope>NUCLEOTIDE SEQUENCE [LARGE SCALE GENOMIC DNA]</scope>
    <source>
        <strain evidence="1 2">AF14-6AC</strain>
    </source>
</reference>
<dbReference type="Gene3D" id="3.40.630.30">
    <property type="match status" value="1"/>
</dbReference>
<sequence length="327" mass="38474">MDFNFMEIDKESFLEIQQQMDYISHWQGRGNLEKLLFEENKPIVYWVDSIENPQMCCWGKISDKPFIGKMLRIYGEAVKGKLDRDRVSAFYGSLVNELGDKYAFIFVSSECVYDVDYEIGIRLAGFLRPRNTALCPLSIVLDFLNENPRKKSWKYQLSQAKRLNLQFRSIDKPNAEEIKMFVDMYAEMAVTKGLSQRCQEVGLQVLLQDPHYHLFVIYTPEGKPLAAHIDHVYGQWGYHIMSANSNLARELKGTTHLLMENVFEWMKNNGVRFYDMGRIGPGRKNSNSVYEFKKYSGGDFVQYNGEWIYVRKRWVEYLLAYIVKERW</sequence>
<dbReference type="SUPFAM" id="SSF55729">
    <property type="entry name" value="Acyl-CoA N-acyltransferases (Nat)"/>
    <property type="match status" value="1"/>
</dbReference>
<evidence type="ECO:0008006" key="3">
    <source>
        <dbReference type="Google" id="ProtNLM"/>
    </source>
</evidence>
<proteinExistence type="predicted"/>